<dbReference type="InterPro" id="IPR057499">
    <property type="entry name" value="Kelch_FKB95"/>
</dbReference>
<evidence type="ECO:0000313" key="3">
    <source>
        <dbReference type="Proteomes" id="UP000467841"/>
    </source>
</evidence>
<protein>
    <recommendedName>
        <fullName evidence="1">FKB95-like N-terminal Kelch domain-containing protein</fullName>
    </recommendedName>
</protein>
<dbReference type="SUPFAM" id="SSF117281">
    <property type="entry name" value="Kelch motif"/>
    <property type="match status" value="1"/>
</dbReference>
<dbReference type="PANTHER" id="PTHR24414">
    <property type="entry name" value="F-BOX/KELCH-REPEAT PROTEIN SKIP4"/>
    <property type="match status" value="1"/>
</dbReference>
<keyword evidence="3" id="KW-1185">Reference proteome</keyword>
<dbReference type="AlphaFoldDB" id="A0A6D2JFU9"/>
<accession>A0A6D2JFU9</accession>
<dbReference type="Gene3D" id="2.120.10.80">
    <property type="entry name" value="Kelch-type beta propeller"/>
    <property type="match status" value="1"/>
</dbReference>
<comment type="caution">
    <text evidence="2">The sequence shown here is derived from an EMBL/GenBank/DDBJ whole genome shotgun (WGS) entry which is preliminary data.</text>
</comment>
<evidence type="ECO:0000259" key="1">
    <source>
        <dbReference type="Pfam" id="PF25210"/>
    </source>
</evidence>
<dbReference type="Pfam" id="PF25210">
    <property type="entry name" value="Kelch_FKB95"/>
    <property type="match status" value="1"/>
</dbReference>
<feature type="domain" description="FKB95-like N-terminal Kelch" evidence="1">
    <location>
        <begin position="5"/>
        <end position="102"/>
    </location>
</feature>
<dbReference type="EMBL" id="CACVBM020001185">
    <property type="protein sequence ID" value="CAA7037946.1"/>
    <property type="molecule type" value="Genomic_DNA"/>
</dbReference>
<organism evidence="2 3">
    <name type="scientific">Microthlaspi erraticum</name>
    <dbReference type="NCBI Taxonomy" id="1685480"/>
    <lineage>
        <taxon>Eukaryota</taxon>
        <taxon>Viridiplantae</taxon>
        <taxon>Streptophyta</taxon>
        <taxon>Embryophyta</taxon>
        <taxon>Tracheophyta</taxon>
        <taxon>Spermatophyta</taxon>
        <taxon>Magnoliopsida</taxon>
        <taxon>eudicotyledons</taxon>
        <taxon>Gunneridae</taxon>
        <taxon>Pentapetalae</taxon>
        <taxon>rosids</taxon>
        <taxon>malvids</taxon>
        <taxon>Brassicales</taxon>
        <taxon>Brassicaceae</taxon>
        <taxon>Coluteocarpeae</taxon>
        <taxon>Microthlaspi</taxon>
    </lineage>
</organism>
<evidence type="ECO:0000313" key="2">
    <source>
        <dbReference type="EMBL" id="CAA7037946.1"/>
    </source>
</evidence>
<reference evidence="2" key="1">
    <citation type="submission" date="2020-01" db="EMBL/GenBank/DDBJ databases">
        <authorList>
            <person name="Mishra B."/>
        </authorList>
    </citation>
    <scope>NUCLEOTIDE SEQUENCE [LARGE SCALE GENOMIC DNA]</scope>
</reference>
<gene>
    <name evidence="2" type="ORF">MERR_LOCUS25181</name>
</gene>
<name>A0A6D2JFU9_9BRAS</name>
<dbReference type="InterPro" id="IPR050354">
    <property type="entry name" value="F-box/kelch-repeat_ARATH"/>
</dbReference>
<dbReference type="PANTHER" id="PTHR24414:SF151">
    <property type="entry name" value="F-BOX DOMAIN-CONTAINING PROTEIN"/>
    <property type="match status" value="1"/>
</dbReference>
<dbReference type="InterPro" id="IPR015915">
    <property type="entry name" value="Kelch-typ_b-propeller"/>
</dbReference>
<proteinExistence type="predicted"/>
<sequence length="102" mass="11809">MALHAIDCRSHTVQILPSVPIPIFRSVAGIIDGKIYVTGYYHYDHDLKKVLRMVVFNTETQMWEPEMIEADTEAEPKRMYCGSVVMGDNIYMRDCLNSFVYE</sequence>
<dbReference type="Proteomes" id="UP000467841">
    <property type="component" value="Unassembled WGS sequence"/>
</dbReference>
<dbReference type="OrthoDB" id="1022917at2759"/>